<dbReference type="InterPro" id="IPR050744">
    <property type="entry name" value="AI-2_Isomerase_LsrG"/>
</dbReference>
<evidence type="ECO:0000259" key="1">
    <source>
        <dbReference type="PROSITE" id="PS51725"/>
    </source>
</evidence>
<dbReference type="PANTHER" id="PTHR33336:SF15">
    <property type="entry name" value="ABM DOMAIN-CONTAINING PROTEIN"/>
    <property type="match status" value="1"/>
</dbReference>
<dbReference type="GO" id="GO:0003824">
    <property type="term" value="F:catalytic activity"/>
    <property type="evidence" value="ECO:0007669"/>
    <property type="project" value="TreeGrafter"/>
</dbReference>
<organism evidence="2">
    <name type="scientific">freshwater metagenome</name>
    <dbReference type="NCBI Taxonomy" id="449393"/>
    <lineage>
        <taxon>unclassified sequences</taxon>
        <taxon>metagenomes</taxon>
        <taxon>ecological metagenomes</taxon>
    </lineage>
</organism>
<name>A0A6J7S651_9ZZZZ</name>
<protein>
    <submittedName>
        <fullName evidence="2">Unannotated protein</fullName>
    </submittedName>
</protein>
<feature type="domain" description="ABM" evidence="1">
    <location>
        <begin position="2"/>
        <end position="93"/>
    </location>
</feature>
<reference evidence="2" key="1">
    <citation type="submission" date="2020-05" db="EMBL/GenBank/DDBJ databases">
        <authorList>
            <person name="Chiriac C."/>
            <person name="Salcher M."/>
            <person name="Ghai R."/>
            <person name="Kavagutti S V."/>
        </authorList>
    </citation>
    <scope>NUCLEOTIDE SEQUENCE</scope>
</reference>
<proteinExistence type="predicted"/>
<dbReference type="PROSITE" id="PS51725">
    <property type="entry name" value="ABM"/>
    <property type="match status" value="1"/>
</dbReference>
<gene>
    <name evidence="2" type="ORF">UFOPK4173_01291</name>
</gene>
<dbReference type="AlphaFoldDB" id="A0A6J7S651"/>
<dbReference type="EMBL" id="CAFBPW010000159">
    <property type="protein sequence ID" value="CAB5036784.1"/>
    <property type="molecule type" value="Genomic_DNA"/>
</dbReference>
<dbReference type="SUPFAM" id="SSF54909">
    <property type="entry name" value="Dimeric alpha+beta barrel"/>
    <property type="match status" value="1"/>
</dbReference>
<evidence type="ECO:0000313" key="2">
    <source>
        <dbReference type="EMBL" id="CAB5036784.1"/>
    </source>
</evidence>
<accession>A0A6J7S651</accession>
<dbReference type="PANTHER" id="PTHR33336">
    <property type="entry name" value="QUINOL MONOOXYGENASE YGIN-RELATED"/>
    <property type="match status" value="1"/>
</dbReference>
<dbReference type="Gene3D" id="3.30.70.100">
    <property type="match status" value="1"/>
</dbReference>
<dbReference type="Pfam" id="PF03992">
    <property type="entry name" value="ABM"/>
    <property type="match status" value="1"/>
</dbReference>
<dbReference type="InterPro" id="IPR011008">
    <property type="entry name" value="Dimeric_a/b-barrel"/>
</dbReference>
<sequence length="128" mass="13584">MLIISGIITFDPAKQAEFIALTLPLVEATLAESGNITYGFFFDGTDPGRVRAYEEWESEDAIASHMGTAHMGTFLEGMASVGVTGAELHQHVVAESTRIMYLPCPAQVAALRPAPAHCSGSCSLNAVE</sequence>
<dbReference type="InterPro" id="IPR007138">
    <property type="entry name" value="ABM_dom"/>
</dbReference>